<dbReference type="GO" id="GO:0005840">
    <property type="term" value="C:ribosome"/>
    <property type="evidence" value="ECO:0007669"/>
    <property type="project" value="UniProtKB-KW"/>
</dbReference>
<evidence type="ECO:0000313" key="8">
    <source>
        <dbReference type="EMBL" id="CDO94525.1"/>
    </source>
</evidence>
<dbReference type="Proteomes" id="UP000031516">
    <property type="component" value="Unassembled WGS sequence"/>
</dbReference>
<evidence type="ECO:0000256" key="2">
    <source>
        <dbReference type="ARBA" id="ARBA00006194"/>
    </source>
</evidence>
<dbReference type="FunFam" id="3.30.420.80:FF:000011">
    <property type="entry name" value="37S ribosomal protein S18, mitochondrial"/>
    <property type="match status" value="1"/>
</dbReference>
<dbReference type="HAMAP" id="MF_01310">
    <property type="entry name" value="Ribosomal_uS11"/>
    <property type="match status" value="1"/>
</dbReference>
<keyword evidence="4" id="KW-0496">Mitochondrion</keyword>
<dbReference type="GO" id="GO:0006412">
    <property type="term" value="P:translation"/>
    <property type="evidence" value="ECO:0007669"/>
    <property type="project" value="InterPro"/>
</dbReference>
<gene>
    <name evidence="8" type="ORF">KLDO_g2788</name>
</gene>
<dbReference type="PANTHER" id="PTHR11759">
    <property type="entry name" value="40S RIBOSOMAL PROTEIN S14/30S RIBOSOMAL PROTEIN S11"/>
    <property type="match status" value="1"/>
</dbReference>
<evidence type="ECO:0000256" key="7">
    <source>
        <dbReference type="ARBA" id="ARBA00070326"/>
    </source>
</evidence>
<keyword evidence="5" id="KW-0687">Ribonucleoprotein</keyword>
<comment type="similarity">
    <text evidence="2">Belongs to the universal ribosomal protein uS11 family.</text>
</comment>
<evidence type="ECO:0000313" key="9">
    <source>
        <dbReference type="Proteomes" id="UP000031516"/>
    </source>
</evidence>
<dbReference type="GO" id="GO:1990904">
    <property type="term" value="C:ribonucleoprotein complex"/>
    <property type="evidence" value="ECO:0007669"/>
    <property type="project" value="UniProtKB-KW"/>
</dbReference>
<evidence type="ECO:0000256" key="5">
    <source>
        <dbReference type="ARBA" id="ARBA00023274"/>
    </source>
</evidence>
<dbReference type="Gene3D" id="3.30.420.80">
    <property type="entry name" value="Ribosomal protein S11"/>
    <property type="match status" value="1"/>
</dbReference>
<evidence type="ECO:0000256" key="1">
    <source>
        <dbReference type="ARBA" id="ARBA00004173"/>
    </source>
</evidence>
<evidence type="ECO:0000256" key="3">
    <source>
        <dbReference type="ARBA" id="ARBA00022980"/>
    </source>
</evidence>
<dbReference type="InterPro" id="IPR036967">
    <property type="entry name" value="Ribosomal_uS11_sf"/>
</dbReference>
<dbReference type="OrthoDB" id="1654884at2759"/>
<protein>
    <recommendedName>
        <fullName evidence="7">Small ribosomal subunit protein uS11m</fullName>
    </recommendedName>
</protein>
<keyword evidence="3" id="KW-0689">Ribosomal protein</keyword>
<evidence type="ECO:0000256" key="4">
    <source>
        <dbReference type="ARBA" id="ARBA00023128"/>
    </source>
</evidence>
<keyword evidence="9" id="KW-1185">Reference proteome</keyword>
<proteinExistence type="inferred from homology"/>
<comment type="caution">
    <text evidence="8">The sequence shown here is derived from an EMBL/GenBank/DDBJ whole genome shotgun (WGS) entry which is preliminary data.</text>
</comment>
<comment type="function">
    <text evidence="6">Component of the mitochondrial ribosome (mitoribosome), a dedicated translation machinery responsible for the synthesis of mitochondrial genome-encoded proteins, including at least some of the essential transmembrane subunits of the mitochondrial respiratory chain. The mitoribosomes are attached to the mitochondrial inner membrane and translation products are cotranslationally integrated into the membrane.</text>
</comment>
<dbReference type="SUPFAM" id="SSF53137">
    <property type="entry name" value="Translational machinery components"/>
    <property type="match status" value="1"/>
</dbReference>
<dbReference type="AlphaFoldDB" id="A0A0A8L627"/>
<evidence type="ECO:0000256" key="6">
    <source>
        <dbReference type="ARBA" id="ARBA00037226"/>
    </source>
</evidence>
<dbReference type="InterPro" id="IPR001971">
    <property type="entry name" value="Ribosomal_uS11"/>
</dbReference>
<name>A0A0A8L627_9SACH</name>
<accession>A0A0A8L627</accession>
<dbReference type="EMBL" id="CCBQ010000038">
    <property type="protein sequence ID" value="CDO94525.1"/>
    <property type="molecule type" value="Genomic_DNA"/>
</dbReference>
<sequence>MLRTIVRPFSSTARASQDVASILFSSVAESEKAPVVEDTNVVQPNTVRGNNKKGRVDEAVVKYVLNCRFTKNNTHFTYSAITEDRNFLANNAQLSYNEKYLYYLKLPQKVKFHLSTGHLGFRKAARGEYEASFQAATKLFETLHQRKLLDKSIEVVMRDFGKGRDAFISALNGKEGNLIRRHISRVADATELKFGGVKAPRPRRL</sequence>
<organism evidence="8 9">
    <name type="scientific">Kluyveromyces dobzhanskii CBS 2104</name>
    <dbReference type="NCBI Taxonomy" id="1427455"/>
    <lineage>
        <taxon>Eukaryota</taxon>
        <taxon>Fungi</taxon>
        <taxon>Dikarya</taxon>
        <taxon>Ascomycota</taxon>
        <taxon>Saccharomycotina</taxon>
        <taxon>Saccharomycetes</taxon>
        <taxon>Saccharomycetales</taxon>
        <taxon>Saccharomycetaceae</taxon>
        <taxon>Kluyveromyces</taxon>
    </lineage>
</organism>
<reference evidence="8 9" key="1">
    <citation type="submission" date="2014-03" db="EMBL/GenBank/DDBJ databases">
        <title>The genome of Kluyveromyces dobzhanskii.</title>
        <authorList>
            <person name="Nystedt B."/>
            <person name="Astrom S."/>
        </authorList>
    </citation>
    <scope>NUCLEOTIDE SEQUENCE [LARGE SCALE GENOMIC DNA]</scope>
    <source>
        <strain evidence="8 9">CBS 2104</strain>
    </source>
</reference>
<dbReference type="GO" id="GO:0003735">
    <property type="term" value="F:structural constituent of ribosome"/>
    <property type="evidence" value="ECO:0007669"/>
    <property type="project" value="InterPro"/>
</dbReference>
<comment type="subcellular location">
    <subcellularLocation>
        <location evidence="1">Mitochondrion</location>
    </subcellularLocation>
</comment>
<dbReference type="GO" id="GO:0005739">
    <property type="term" value="C:mitochondrion"/>
    <property type="evidence" value="ECO:0007669"/>
    <property type="project" value="UniProtKB-SubCell"/>
</dbReference>